<dbReference type="PANTHER" id="PTHR48033">
    <property type="entry name" value="RNA-BINDING (RRM/RBD/RNP MOTIFS) FAMILY PROTEIN"/>
    <property type="match status" value="1"/>
</dbReference>
<evidence type="ECO:0000259" key="6">
    <source>
        <dbReference type="PROSITE" id="PS50102"/>
    </source>
</evidence>
<dbReference type="PROSITE" id="PS50102">
    <property type="entry name" value="RRM"/>
    <property type="match status" value="2"/>
</dbReference>
<evidence type="ECO:0000256" key="2">
    <source>
        <dbReference type="ARBA" id="ARBA00022884"/>
    </source>
</evidence>
<evidence type="ECO:0000256" key="1">
    <source>
        <dbReference type="ARBA" id="ARBA00004123"/>
    </source>
</evidence>
<organism evidence="7 8">
    <name type="scientific">Meganyctiphanes norvegica</name>
    <name type="common">Northern krill</name>
    <name type="synonym">Thysanopoda norvegica</name>
    <dbReference type="NCBI Taxonomy" id="48144"/>
    <lineage>
        <taxon>Eukaryota</taxon>
        <taxon>Metazoa</taxon>
        <taxon>Ecdysozoa</taxon>
        <taxon>Arthropoda</taxon>
        <taxon>Crustacea</taxon>
        <taxon>Multicrustacea</taxon>
        <taxon>Malacostraca</taxon>
        <taxon>Eumalacostraca</taxon>
        <taxon>Eucarida</taxon>
        <taxon>Euphausiacea</taxon>
        <taxon>Euphausiidae</taxon>
        <taxon>Meganyctiphanes</taxon>
    </lineage>
</organism>
<comment type="subcellular location">
    <subcellularLocation>
        <location evidence="1">Nucleus</location>
    </subcellularLocation>
</comment>
<dbReference type="AlphaFoldDB" id="A0AAV2QGZ4"/>
<feature type="region of interest" description="Disordered" evidence="5">
    <location>
        <begin position="279"/>
        <end position="298"/>
    </location>
</feature>
<dbReference type="InterPro" id="IPR035979">
    <property type="entry name" value="RBD_domain_sf"/>
</dbReference>
<dbReference type="GO" id="GO:0003723">
    <property type="term" value="F:RNA binding"/>
    <property type="evidence" value="ECO:0007669"/>
    <property type="project" value="UniProtKB-UniRule"/>
</dbReference>
<keyword evidence="8" id="KW-1185">Reference proteome</keyword>
<dbReference type="Pfam" id="PF00076">
    <property type="entry name" value="RRM_1"/>
    <property type="match status" value="2"/>
</dbReference>
<proteinExistence type="predicted"/>
<evidence type="ECO:0000313" key="8">
    <source>
        <dbReference type="Proteomes" id="UP001497623"/>
    </source>
</evidence>
<feature type="domain" description="RRM" evidence="6">
    <location>
        <begin position="100"/>
        <end position="178"/>
    </location>
</feature>
<dbReference type="GO" id="GO:0010468">
    <property type="term" value="P:regulation of gene expression"/>
    <property type="evidence" value="ECO:0007669"/>
    <property type="project" value="TreeGrafter"/>
</dbReference>
<dbReference type="PANTHER" id="PTHR48033:SF10">
    <property type="entry name" value="RNA-BINDING PROTEIN SQUID"/>
    <property type="match status" value="1"/>
</dbReference>
<comment type="caution">
    <text evidence="7">The sequence shown here is derived from an EMBL/GenBank/DDBJ whole genome shotgun (WGS) entry which is preliminary data.</text>
</comment>
<dbReference type="SMART" id="SM00360">
    <property type="entry name" value="RRM"/>
    <property type="match status" value="2"/>
</dbReference>
<evidence type="ECO:0000256" key="4">
    <source>
        <dbReference type="PROSITE-ProRule" id="PRU00176"/>
    </source>
</evidence>
<dbReference type="Gene3D" id="3.30.70.330">
    <property type="match status" value="2"/>
</dbReference>
<accession>A0AAV2QGZ4</accession>
<dbReference type="GO" id="GO:0005654">
    <property type="term" value="C:nucleoplasm"/>
    <property type="evidence" value="ECO:0007669"/>
    <property type="project" value="TreeGrafter"/>
</dbReference>
<feature type="domain" description="RRM" evidence="6">
    <location>
        <begin position="11"/>
        <end position="85"/>
    </location>
</feature>
<protein>
    <recommendedName>
        <fullName evidence="6">RRM domain-containing protein</fullName>
    </recommendedName>
</protein>
<name>A0AAV2QGZ4_MEGNR</name>
<evidence type="ECO:0000256" key="5">
    <source>
        <dbReference type="SAM" id="MobiDB-lite"/>
    </source>
</evidence>
<sequence>MSRGPPQDPKCKLFVGGLDPYTTEENLKTYFEKYGDVQVKLNKNPDTGKSRGFAFLTFNSVSNVDKAQSERPHKIDGKSVGTKRVLPKDEYGMADNSQVKKLFVGGIRGNVEEEDIRKQFGEYGKIVTVHIPSDKESGKQKGFIFIEFDDPDAVDKACQYKDDIKISGKHVGVSKAYEKDQMGYPVGGGGGGSRSGYGGSGGGGGGYGGGYDDGYDSYGGYGAYDDGYKRQSSRSYGPSNGGYGRGRSAYGRSSNGYGDGYDSYGGGYDDGYDSYGSYGGGRRGGGGYSGYGGNRGYY</sequence>
<reference evidence="7 8" key="1">
    <citation type="submission" date="2024-05" db="EMBL/GenBank/DDBJ databases">
        <authorList>
            <person name="Wallberg A."/>
        </authorList>
    </citation>
    <scope>NUCLEOTIDE SEQUENCE [LARGE SCALE GENOMIC DNA]</scope>
</reference>
<dbReference type="InterPro" id="IPR012677">
    <property type="entry name" value="Nucleotide-bd_a/b_plait_sf"/>
</dbReference>
<keyword evidence="3" id="KW-0539">Nucleus</keyword>
<dbReference type="Proteomes" id="UP001497623">
    <property type="component" value="Unassembled WGS sequence"/>
</dbReference>
<dbReference type="EMBL" id="CAXKWB010006006">
    <property type="protein sequence ID" value="CAL4080950.1"/>
    <property type="molecule type" value="Genomic_DNA"/>
</dbReference>
<gene>
    <name evidence="7" type="ORF">MNOR_LOCUS11430</name>
</gene>
<dbReference type="GO" id="GO:0000785">
    <property type="term" value="C:chromatin"/>
    <property type="evidence" value="ECO:0007669"/>
    <property type="project" value="TreeGrafter"/>
</dbReference>
<dbReference type="InterPro" id="IPR000504">
    <property type="entry name" value="RRM_dom"/>
</dbReference>
<dbReference type="SUPFAM" id="SSF54928">
    <property type="entry name" value="RNA-binding domain, RBD"/>
    <property type="match status" value="2"/>
</dbReference>
<evidence type="ECO:0000256" key="3">
    <source>
        <dbReference type="ARBA" id="ARBA00023242"/>
    </source>
</evidence>
<keyword evidence="2 4" id="KW-0694">RNA-binding</keyword>
<evidence type="ECO:0000313" key="7">
    <source>
        <dbReference type="EMBL" id="CAL4080950.1"/>
    </source>
</evidence>